<dbReference type="InterPro" id="IPR036615">
    <property type="entry name" value="Mur_ligase_C_dom_sf"/>
</dbReference>
<feature type="binding site" evidence="7">
    <location>
        <begin position="108"/>
        <end position="114"/>
    </location>
    <ligand>
        <name>ATP</name>
        <dbReference type="ChEBI" id="CHEBI:30616"/>
    </ligand>
</feature>
<evidence type="ECO:0000313" key="11">
    <source>
        <dbReference type="EMBL" id="AEB41158.1"/>
    </source>
</evidence>
<feature type="domain" description="Mur ligase C-terminal" evidence="9">
    <location>
        <begin position="278"/>
        <end position="388"/>
    </location>
</feature>
<dbReference type="Pfam" id="PF21799">
    <property type="entry name" value="MurD-like_N"/>
    <property type="match status" value="1"/>
</dbReference>
<protein>
    <recommendedName>
        <fullName evidence="7 8">UDP-N-acetylmuramoylalanine--D-glutamate ligase</fullName>
        <ecNumber evidence="7 8">6.3.2.9</ecNumber>
    </recommendedName>
    <alternativeName>
        <fullName evidence="7">D-glutamic acid-adding enzyme</fullName>
    </alternativeName>
    <alternativeName>
        <fullName evidence="7">UDP-N-acetylmuramoyl-L-alanyl-D-glutamate synthetase</fullName>
    </alternativeName>
</protein>
<keyword evidence="7 8" id="KW-0131">Cell cycle</keyword>
<organism evidence="11 12">
    <name type="scientific">Chlamydia pecorum (strain ATCC VR-628 / DSM 29919 / E58)</name>
    <name type="common">Chlamydophila pecorum</name>
    <dbReference type="NCBI Taxonomy" id="331635"/>
    <lineage>
        <taxon>Bacteria</taxon>
        <taxon>Pseudomonadati</taxon>
        <taxon>Chlamydiota</taxon>
        <taxon>Chlamydiia</taxon>
        <taxon>Chlamydiales</taxon>
        <taxon>Chlamydiaceae</taxon>
        <taxon>Chlamydia/Chlamydophila group</taxon>
        <taxon>Chlamydia</taxon>
    </lineage>
</organism>
<evidence type="ECO:0000256" key="2">
    <source>
        <dbReference type="ARBA" id="ARBA00004752"/>
    </source>
</evidence>
<name>A0AA34RCF0_CHLPE</name>
<keyword evidence="7 8" id="KW-0132">Cell division</keyword>
<dbReference type="EC" id="6.3.2.9" evidence="7 8"/>
<evidence type="ECO:0000256" key="7">
    <source>
        <dbReference type="HAMAP-Rule" id="MF_00639"/>
    </source>
</evidence>
<evidence type="ECO:0000256" key="8">
    <source>
        <dbReference type="RuleBase" id="RU003664"/>
    </source>
</evidence>
<comment type="catalytic activity">
    <reaction evidence="7 8">
        <text>UDP-N-acetyl-alpha-D-muramoyl-L-alanine + D-glutamate + ATP = UDP-N-acetyl-alpha-D-muramoyl-L-alanyl-D-glutamate + ADP + phosphate + H(+)</text>
        <dbReference type="Rhea" id="RHEA:16429"/>
        <dbReference type="ChEBI" id="CHEBI:15378"/>
        <dbReference type="ChEBI" id="CHEBI:29986"/>
        <dbReference type="ChEBI" id="CHEBI:30616"/>
        <dbReference type="ChEBI" id="CHEBI:43474"/>
        <dbReference type="ChEBI" id="CHEBI:83898"/>
        <dbReference type="ChEBI" id="CHEBI:83900"/>
        <dbReference type="ChEBI" id="CHEBI:456216"/>
        <dbReference type="EC" id="6.3.2.9"/>
    </reaction>
</comment>
<evidence type="ECO:0000259" key="9">
    <source>
        <dbReference type="Pfam" id="PF02875"/>
    </source>
</evidence>
<dbReference type="GO" id="GO:0051301">
    <property type="term" value="P:cell division"/>
    <property type="evidence" value="ECO:0007669"/>
    <property type="project" value="UniProtKB-KW"/>
</dbReference>
<dbReference type="Gene3D" id="3.90.190.20">
    <property type="entry name" value="Mur ligase, C-terminal domain"/>
    <property type="match status" value="1"/>
</dbReference>
<comment type="subcellular location">
    <subcellularLocation>
        <location evidence="1 7 8">Cytoplasm</location>
    </subcellularLocation>
</comment>
<dbReference type="Pfam" id="PF02875">
    <property type="entry name" value="Mur_ligase_C"/>
    <property type="match status" value="1"/>
</dbReference>
<evidence type="ECO:0000256" key="6">
    <source>
        <dbReference type="ARBA" id="ARBA00022840"/>
    </source>
</evidence>
<dbReference type="NCBIfam" id="TIGR01087">
    <property type="entry name" value="murD"/>
    <property type="match status" value="1"/>
</dbReference>
<dbReference type="InterPro" id="IPR004101">
    <property type="entry name" value="Mur_ligase_C"/>
</dbReference>
<dbReference type="Gene3D" id="3.40.50.720">
    <property type="entry name" value="NAD(P)-binding Rossmann-like Domain"/>
    <property type="match status" value="1"/>
</dbReference>
<dbReference type="InterPro" id="IPR013221">
    <property type="entry name" value="Mur_ligase_cen"/>
</dbReference>
<dbReference type="InterPro" id="IPR036565">
    <property type="entry name" value="Mur-like_cat_sf"/>
</dbReference>
<dbReference type="GO" id="GO:0005524">
    <property type="term" value="F:ATP binding"/>
    <property type="evidence" value="ECO:0007669"/>
    <property type="project" value="UniProtKB-UniRule"/>
</dbReference>
<evidence type="ECO:0000256" key="3">
    <source>
        <dbReference type="ARBA" id="ARBA00022490"/>
    </source>
</evidence>
<evidence type="ECO:0000313" key="12">
    <source>
        <dbReference type="Proteomes" id="UP000008305"/>
    </source>
</evidence>
<sequence length="419" mass="45864">MSRHVVVLGAGVSGKSLAKYFYRLGDHVTIVDRSLKALHNIPESHVKLLEGTQELPKQVDFVVRSPGIPPTHAWVIEAKSRGISVETDIQVALKSPEFQQYPSIGVTGSNGKTTTVSFLTHLFHTLGLSAVSMGNIGTPILELQGVSGIRVVEISSFQLVDQEERIPVFSSAALLNVCQNHLDYHDTMDAYMMAKSHIANYVQDPQTLWVGEGISLGKPYRAYFEETQEILDKASALKPIYLHDRSNYCAAYALAKEVCHVPLEGFLLAIQTFKKPPHRIEYLGKKHNVHYYNDSKATTVEAVKQALIALGSKVIVILGGRNKGGDFSALSFVLSQTAKHVIAMGECREEIVQAVAGVVPVCMAHKLEEAIEIAQALASAGDSILLSPGCTSFDQFQNFEERGIFFKKLVGEMEALSSL</sequence>
<comment type="pathway">
    <text evidence="2 7 8">Cell wall biogenesis; peptidoglycan biosynthesis.</text>
</comment>
<evidence type="ECO:0000259" key="10">
    <source>
        <dbReference type="Pfam" id="PF08245"/>
    </source>
</evidence>
<keyword evidence="7 8" id="KW-0133">Cell shape</keyword>
<dbReference type="GO" id="GO:0005737">
    <property type="term" value="C:cytoplasm"/>
    <property type="evidence" value="ECO:0007669"/>
    <property type="project" value="UniProtKB-SubCell"/>
</dbReference>
<keyword evidence="3 7" id="KW-0963">Cytoplasm</keyword>
<dbReference type="SUPFAM" id="SSF51984">
    <property type="entry name" value="MurCD N-terminal domain"/>
    <property type="match status" value="1"/>
</dbReference>
<dbReference type="Gene3D" id="3.40.1190.10">
    <property type="entry name" value="Mur-like, catalytic domain"/>
    <property type="match status" value="1"/>
</dbReference>
<dbReference type="GO" id="GO:0071555">
    <property type="term" value="P:cell wall organization"/>
    <property type="evidence" value="ECO:0007669"/>
    <property type="project" value="UniProtKB-KW"/>
</dbReference>
<evidence type="ECO:0000256" key="5">
    <source>
        <dbReference type="ARBA" id="ARBA00022741"/>
    </source>
</evidence>
<evidence type="ECO:0000256" key="4">
    <source>
        <dbReference type="ARBA" id="ARBA00022598"/>
    </source>
</evidence>
<dbReference type="PANTHER" id="PTHR43692">
    <property type="entry name" value="UDP-N-ACETYLMURAMOYLALANINE--D-GLUTAMATE LIGASE"/>
    <property type="match status" value="1"/>
</dbReference>
<keyword evidence="5 7" id="KW-0547">Nucleotide-binding</keyword>
<dbReference type="SUPFAM" id="SSF53244">
    <property type="entry name" value="MurD-like peptide ligases, peptide-binding domain"/>
    <property type="match status" value="1"/>
</dbReference>
<proteinExistence type="inferred from homology"/>
<accession>A0AA34RCF0</accession>
<dbReference type="GO" id="GO:0008360">
    <property type="term" value="P:regulation of cell shape"/>
    <property type="evidence" value="ECO:0007669"/>
    <property type="project" value="UniProtKB-KW"/>
</dbReference>
<comment type="similarity">
    <text evidence="7">Belongs to the MurCDEF family.</text>
</comment>
<keyword evidence="12" id="KW-1185">Reference proteome</keyword>
<dbReference type="RefSeq" id="WP_013712236.1">
    <property type="nucleotide sequence ID" value="NC_015408.1"/>
</dbReference>
<comment type="function">
    <text evidence="7 8">Cell wall formation. Catalyzes the addition of glutamate to the nucleotide precursor UDP-N-acetylmuramoyl-L-alanine (UMA).</text>
</comment>
<dbReference type="HAMAP" id="MF_00639">
    <property type="entry name" value="MurD"/>
    <property type="match status" value="1"/>
</dbReference>
<keyword evidence="6 7" id="KW-0067">ATP-binding</keyword>
<dbReference type="PANTHER" id="PTHR43692:SF1">
    <property type="entry name" value="UDP-N-ACETYLMURAMOYLALANINE--D-GLUTAMATE LIGASE"/>
    <property type="match status" value="1"/>
</dbReference>
<dbReference type="SUPFAM" id="SSF53623">
    <property type="entry name" value="MurD-like peptide ligases, catalytic domain"/>
    <property type="match status" value="1"/>
</dbReference>
<keyword evidence="4 7" id="KW-0436">Ligase</keyword>
<dbReference type="GO" id="GO:0009252">
    <property type="term" value="P:peptidoglycan biosynthetic process"/>
    <property type="evidence" value="ECO:0007669"/>
    <property type="project" value="UniProtKB-UniRule"/>
</dbReference>
<dbReference type="EMBL" id="CP002608">
    <property type="protein sequence ID" value="AEB41158.1"/>
    <property type="molecule type" value="Genomic_DNA"/>
</dbReference>
<reference evidence="11 12" key="1">
    <citation type="journal article" date="2011" name="J. Bacteriol.">
        <title>Genome sequence of the obligate intracellular animal pathogen Chlamydia pecorum E58.</title>
        <authorList>
            <person name="Mojica S."/>
            <person name="Huot Creasy H."/>
            <person name="Daugherty S."/>
            <person name="Read T.D."/>
            <person name="Kim T."/>
            <person name="Kaltenboeck B."/>
            <person name="Bavoil P."/>
            <person name="Myers G.S."/>
        </authorList>
    </citation>
    <scope>NUCLEOTIDE SEQUENCE [LARGE SCALE GENOMIC DNA]</scope>
    <source>
        <strain evidence="11 12">E58</strain>
    </source>
</reference>
<feature type="domain" description="Mur ligase central" evidence="10">
    <location>
        <begin position="106"/>
        <end position="208"/>
    </location>
</feature>
<gene>
    <name evidence="7 11" type="primary">murD</name>
    <name evidence="11" type="ordered locus">G5S_0131</name>
</gene>
<keyword evidence="7 8" id="KW-0573">Peptidoglycan synthesis</keyword>
<evidence type="ECO:0000256" key="1">
    <source>
        <dbReference type="ARBA" id="ARBA00004496"/>
    </source>
</evidence>
<dbReference type="Proteomes" id="UP000008305">
    <property type="component" value="Chromosome"/>
</dbReference>
<dbReference type="KEGG" id="cpm:G5S_0131"/>
<dbReference type="AlphaFoldDB" id="A0AA34RCF0"/>
<dbReference type="Pfam" id="PF08245">
    <property type="entry name" value="Mur_ligase_M"/>
    <property type="match status" value="1"/>
</dbReference>
<dbReference type="InterPro" id="IPR005762">
    <property type="entry name" value="MurD"/>
</dbReference>
<keyword evidence="7 8" id="KW-0961">Cell wall biogenesis/degradation</keyword>
<dbReference type="GO" id="GO:0008764">
    <property type="term" value="F:UDP-N-acetylmuramoylalanine-D-glutamate ligase activity"/>
    <property type="evidence" value="ECO:0007669"/>
    <property type="project" value="UniProtKB-UniRule"/>
</dbReference>